<proteinExistence type="predicted"/>
<organism evidence="1">
    <name type="scientific">Trypanosoma vivax (strain Y486)</name>
    <dbReference type="NCBI Taxonomy" id="1055687"/>
    <lineage>
        <taxon>Eukaryota</taxon>
        <taxon>Discoba</taxon>
        <taxon>Euglenozoa</taxon>
        <taxon>Kinetoplastea</taxon>
        <taxon>Metakinetoplastina</taxon>
        <taxon>Trypanosomatida</taxon>
        <taxon>Trypanosomatidae</taxon>
        <taxon>Trypanosoma</taxon>
        <taxon>Duttonella</taxon>
    </lineage>
</organism>
<protein>
    <submittedName>
        <fullName evidence="1">Uncharacterized protein</fullName>
    </submittedName>
</protein>
<dbReference type="OMA" id="YWGATGE"/>
<dbReference type="VEuPathDB" id="TriTrypDB:TvY486_1108740"/>
<evidence type="ECO:0000313" key="1">
    <source>
        <dbReference type="EMBL" id="CCC53390.1"/>
    </source>
</evidence>
<sequence>MQCGVLPSLTSTQSAQSVLNRCEDDATVKAYLSAYGKGLFASSAYWGVSGDVPPREPDVVTGNKPHRFATEINRKLIPLPNSKTSLPRQLDYTHIGLHRIKEDTQDAPSLNAAQMSALYGRGQLHGTGLSASAKPRLLEETTTQKRTIGKGALGPEVINALKTAEANLATIEDERAQLKSKPLESSDPDPYRATSWDYCDMSGIDPSSYRVNQLSPETAGTPAVYKSRYNLVEREGPLRRKATAAMMEKERSLDENQLRATLQGTKKILLPDGYRTWSAGQWVSTAHNTYTPYDMKAAAESNGRYATVPIQRTQRPPMATQGAGKEVEVKKHSETRNGDWATEYSDSYFDKTKDTDVTKDFSKKSIFDLRNGVYTMHHSAHHPRSDVVTGESYKPFQIVPGQYVSMASQPLHARNAVQ</sequence>
<gene>
    <name evidence="1" type="ORF">TVY486_1108740</name>
</gene>
<name>G0UC42_TRYVY</name>
<dbReference type="AlphaFoldDB" id="G0UC42"/>
<accession>G0UC42</accession>
<reference evidence="1" key="1">
    <citation type="journal article" date="2012" name="Proc. Natl. Acad. Sci. U.S.A.">
        <title>Antigenic diversity is generated by distinct evolutionary mechanisms in African trypanosome species.</title>
        <authorList>
            <person name="Jackson A.P."/>
            <person name="Berry A."/>
            <person name="Aslett M."/>
            <person name="Allison H.C."/>
            <person name="Burton P."/>
            <person name="Vavrova-Anderson J."/>
            <person name="Brown R."/>
            <person name="Browne H."/>
            <person name="Corton N."/>
            <person name="Hauser H."/>
            <person name="Gamble J."/>
            <person name="Gilderthorp R."/>
            <person name="Marcello L."/>
            <person name="McQuillan J."/>
            <person name="Otto T.D."/>
            <person name="Quail M.A."/>
            <person name="Sanders M.J."/>
            <person name="van Tonder A."/>
            <person name="Ginger M.L."/>
            <person name="Field M.C."/>
            <person name="Barry J.D."/>
            <person name="Hertz-Fowler C."/>
            <person name="Berriman M."/>
        </authorList>
    </citation>
    <scope>NUCLEOTIDE SEQUENCE</scope>
    <source>
        <strain evidence="1">Y486</strain>
    </source>
</reference>
<dbReference type="EMBL" id="HE573027">
    <property type="protein sequence ID" value="CCC53390.1"/>
    <property type="molecule type" value="Genomic_DNA"/>
</dbReference>